<keyword evidence="3" id="KW-1185">Reference proteome</keyword>
<evidence type="ECO:0000256" key="1">
    <source>
        <dbReference type="SAM" id="MobiDB-lite"/>
    </source>
</evidence>
<name>A0A427YF92_9TREE</name>
<feature type="region of interest" description="Disordered" evidence="1">
    <location>
        <begin position="76"/>
        <end position="119"/>
    </location>
</feature>
<sequence length="119" mass="12971">MSTAKPPTPAAVPALGRVEHLWKRLDDSLANSARRSRGETSPEPLPALDNALIALPVKLSDLGVLSFKACLLPRMQPRPRLPTPPWHRSLAMTLTQSTRQSSRNDNGASQPSKRLGSPY</sequence>
<comment type="caution">
    <text evidence="2">The sequence shown here is derived from an EMBL/GenBank/DDBJ whole genome shotgun (WGS) entry which is preliminary data.</text>
</comment>
<reference evidence="2 3" key="1">
    <citation type="submission" date="2018-11" db="EMBL/GenBank/DDBJ databases">
        <title>Genome sequence of Saitozyma podzolica DSM 27192.</title>
        <authorList>
            <person name="Aliyu H."/>
            <person name="Gorte O."/>
            <person name="Ochsenreither K."/>
        </authorList>
    </citation>
    <scope>NUCLEOTIDE SEQUENCE [LARGE SCALE GENOMIC DNA]</scope>
    <source>
        <strain evidence="2 3">DSM 27192</strain>
    </source>
</reference>
<evidence type="ECO:0000313" key="2">
    <source>
        <dbReference type="EMBL" id="RSH89772.1"/>
    </source>
</evidence>
<dbReference type="Proteomes" id="UP000279259">
    <property type="component" value="Unassembled WGS sequence"/>
</dbReference>
<proteinExistence type="predicted"/>
<dbReference type="OrthoDB" id="10600643at2759"/>
<dbReference type="AlphaFoldDB" id="A0A427YF92"/>
<accession>A0A427YF92</accession>
<organism evidence="2 3">
    <name type="scientific">Saitozyma podzolica</name>
    <dbReference type="NCBI Taxonomy" id="1890683"/>
    <lineage>
        <taxon>Eukaryota</taxon>
        <taxon>Fungi</taxon>
        <taxon>Dikarya</taxon>
        <taxon>Basidiomycota</taxon>
        <taxon>Agaricomycotina</taxon>
        <taxon>Tremellomycetes</taxon>
        <taxon>Tremellales</taxon>
        <taxon>Trimorphomycetaceae</taxon>
        <taxon>Saitozyma</taxon>
    </lineage>
</organism>
<evidence type="ECO:0000313" key="3">
    <source>
        <dbReference type="Proteomes" id="UP000279259"/>
    </source>
</evidence>
<feature type="compositionally biased region" description="Polar residues" evidence="1">
    <location>
        <begin position="92"/>
        <end position="112"/>
    </location>
</feature>
<dbReference type="EMBL" id="RSCD01000012">
    <property type="protein sequence ID" value="RSH89772.1"/>
    <property type="molecule type" value="Genomic_DNA"/>
</dbReference>
<gene>
    <name evidence="2" type="ORF">EHS25_001758</name>
</gene>
<protein>
    <submittedName>
        <fullName evidence="2">Uncharacterized protein</fullName>
    </submittedName>
</protein>